<keyword evidence="4 5" id="KW-0408">Iron</keyword>
<keyword evidence="6 7" id="KW-0223">Dioxygenase</keyword>
<evidence type="ECO:0000256" key="5">
    <source>
        <dbReference type="PIRSR" id="PIRSR604294-1"/>
    </source>
</evidence>
<reference evidence="7 8" key="1">
    <citation type="submission" date="2018-11" db="EMBL/GenBank/DDBJ databases">
        <title>Genomic Encyclopedia of Type Strains, Phase IV (KMG-IV): sequencing the most valuable type-strain genomes for metagenomic binning, comparative biology and taxonomic classification.</title>
        <authorList>
            <person name="Goeker M."/>
        </authorList>
    </citation>
    <scope>NUCLEOTIDE SEQUENCE [LARGE SCALE GENOMIC DNA]</scope>
    <source>
        <strain evidence="7 8">DSM 5900</strain>
    </source>
</reference>
<dbReference type="Proteomes" id="UP000278222">
    <property type="component" value="Unassembled WGS sequence"/>
</dbReference>
<dbReference type="EC" id="1.13.11.-" evidence="6"/>
<dbReference type="Pfam" id="PF03055">
    <property type="entry name" value="RPE65"/>
    <property type="match status" value="1"/>
</dbReference>
<feature type="binding site" evidence="5">
    <location>
        <position position="217"/>
    </location>
    <ligand>
        <name>Fe cation</name>
        <dbReference type="ChEBI" id="CHEBI:24875"/>
        <note>catalytic</note>
    </ligand>
</feature>
<dbReference type="PANTHER" id="PTHR10543">
    <property type="entry name" value="BETA-CAROTENE DIOXYGENASE"/>
    <property type="match status" value="1"/>
</dbReference>
<evidence type="ECO:0000256" key="1">
    <source>
        <dbReference type="ARBA" id="ARBA00006787"/>
    </source>
</evidence>
<name>A0A3N1KY20_9PROT</name>
<keyword evidence="3 6" id="KW-0560">Oxidoreductase</keyword>
<protein>
    <recommendedName>
        <fullName evidence="6">Dioxygenase</fullName>
        <ecNumber evidence="6">1.13.11.-</ecNumber>
    </recommendedName>
</protein>
<dbReference type="GO" id="GO:0016121">
    <property type="term" value="P:carotene catabolic process"/>
    <property type="evidence" value="ECO:0007669"/>
    <property type="project" value="TreeGrafter"/>
</dbReference>
<feature type="binding site" evidence="5">
    <location>
        <position position="281"/>
    </location>
    <ligand>
        <name>Fe cation</name>
        <dbReference type="ChEBI" id="CHEBI:24875"/>
        <note>catalytic</note>
    </ligand>
</feature>
<dbReference type="EMBL" id="RJKX01000015">
    <property type="protein sequence ID" value="ROP84332.1"/>
    <property type="molecule type" value="Genomic_DNA"/>
</dbReference>
<dbReference type="GO" id="GO:0046872">
    <property type="term" value="F:metal ion binding"/>
    <property type="evidence" value="ECO:0007669"/>
    <property type="project" value="UniProtKB-KW"/>
</dbReference>
<dbReference type="InterPro" id="IPR004294">
    <property type="entry name" value="Carotenoid_Oase"/>
</dbReference>
<dbReference type="OrthoDB" id="6636843at2"/>
<gene>
    <name evidence="7" type="ORF">EDC65_3682</name>
</gene>
<sequence>MNTLTAPAPSGARTAGNYAPVFVEHETTRLAIKGALPRALNGTLFRNGPNPRFPTEDSHWFVGDGMIHAFTLEDGAATYRNRWVRTPKWLAEDAAGRSLFRGFGQTRPGTPAGIDGGVANTNVLLHGGRLLALEEGHLPMALAPDSLATEGYVDFDGTVAGPFTAHPKICPQTGELLFYGYHLGGGFSPVMSHGSIGPDGRTRRFERFEAPFPSMVHDFAATRNHLVFPILPLTGSLVRARTGRPPYAWEPELGSHIGIMRRDGSAADMAWFRGPACYVFHVMNAWEDGSRILVDVMQLDAPPFPLADGSPAFKGPPPRARLCRWTFDLAGGSDRFHQTFLDDLGGEFPRIDDRLSGSANGHGWFAGAGPAAAPGSFDTIAHFDFTTWRRNSHAFAPGSSVSEPVFVPRAADAAEGDGWVLAVVRQPEAEHSELAVFDALQLDDGPLATVTLPARVPAGLHGNWVPA</sequence>
<dbReference type="PANTHER" id="PTHR10543:SF89">
    <property type="entry name" value="CAROTENOID 9,10(9',10')-CLEAVAGE DIOXYGENASE 1"/>
    <property type="match status" value="1"/>
</dbReference>
<evidence type="ECO:0000256" key="6">
    <source>
        <dbReference type="RuleBase" id="RU364048"/>
    </source>
</evidence>
<dbReference type="AlphaFoldDB" id="A0A3N1KY20"/>
<keyword evidence="8" id="KW-1185">Reference proteome</keyword>
<feature type="binding site" evidence="5">
    <location>
        <position position="166"/>
    </location>
    <ligand>
        <name>Fe cation</name>
        <dbReference type="ChEBI" id="CHEBI:24875"/>
        <note>catalytic</note>
    </ligand>
</feature>
<evidence type="ECO:0000313" key="8">
    <source>
        <dbReference type="Proteomes" id="UP000278222"/>
    </source>
</evidence>
<keyword evidence="2 5" id="KW-0479">Metal-binding</keyword>
<evidence type="ECO:0000256" key="3">
    <source>
        <dbReference type="ARBA" id="ARBA00023002"/>
    </source>
</evidence>
<evidence type="ECO:0000256" key="4">
    <source>
        <dbReference type="ARBA" id="ARBA00023004"/>
    </source>
</evidence>
<comment type="caution">
    <text evidence="7">The sequence shown here is derived from an EMBL/GenBank/DDBJ whole genome shotgun (WGS) entry which is preliminary data.</text>
</comment>
<proteinExistence type="inferred from homology"/>
<dbReference type="GO" id="GO:0010436">
    <property type="term" value="F:carotenoid dioxygenase activity"/>
    <property type="evidence" value="ECO:0007669"/>
    <property type="project" value="TreeGrafter"/>
</dbReference>
<evidence type="ECO:0000256" key="2">
    <source>
        <dbReference type="ARBA" id="ARBA00022723"/>
    </source>
</evidence>
<accession>A0A3N1KY20</accession>
<organism evidence="7 8">
    <name type="scientific">Stella humosa</name>
    <dbReference type="NCBI Taxonomy" id="94"/>
    <lineage>
        <taxon>Bacteria</taxon>
        <taxon>Pseudomonadati</taxon>
        <taxon>Pseudomonadota</taxon>
        <taxon>Alphaproteobacteria</taxon>
        <taxon>Rhodospirillales</taxon>
        <taxon>Stellaceae</taxon>
        <taxon>Stella</taxon>
    </lineage>
</organism>
<comment type="similarity">
    <text evidence="1 6">Belongs to the carotenoid oxygenase family.</text>
</comment>
<comment type="cofactor">
    <cofactor evidence="5 6">
        <name>Fe(2+)</name>
        <dbReference type="ChEBI" id="CHEBI:29033"/>
    </cofactor>
    <text evidence="5 6">Binds 1 Fe(2+) ion per subunit.</text>
</comment>
<feature type="binding site" evidence="5">
    <location>
        <position position="461"/>
    </location>
    <ligand>
        <name>Fe cation</name>
        <dbReference type="ChEBI" id="CHEBI:24875"/>
        <note>catalytic</note>
    </ligand>
</feature>
<evidence type="ECO:0000313" key="7">
    <source>
        <dbReference type="EMBL" id="ROP84332.1"/>
    </source>
</evidence>
<dbReference type="RefSeq" id="WP_123692181.1">
    <property type="nucleotide sequence ID" value="NZ_AP019700.1"/>
</dbReference>